<reference evidence="2" key="1">
    <citation type="submission" date="2021-12" db="EMBL/GenBank/DDBJ databases">
        <authorList>
            <person name="King R."/>
        </authorList>
    </citation>
    <scope>NUCLEOTIDE SEQUENCE</scope>
</reference>
<dbReference type="AlphaFoldDB" id="A0A9P0EYX4"/>
<keyword evidence="3" id="KW-1185">Reference proteome</keyword>
<evidence type="ECO:0000313" key="3">
    <source>
        <dbReference type="Proteomes" id="UP001152759"/>
    </source>
</evidence>
<gene>
    <name evidence="2" type="ORF">BEMITA_LOCUS2185</name>
</gene>
<evidence type="ECO:0000313" key="2">
    <source>
        <dbReference type="EMBL" id="CAH0382669.1"/>
    </source>
</evidence>
<organism evidence="2 3">
    <name type="scientific">Bemisia tabaci</name>
    <name type="common">Sweetpotato whitefly</name>
    <name type="synonym">Aleurodes tabaci</name>
    <dbReference type="NCBI Taxonomy" id="7038"/>
    <lineage>
        <taxon>Eukaryota</taxon>
        <taxon>Metazoa</taxon>
        <taxon>Ecdysozoa</taxon>
        <taxon>Arthropoda</taxon>
        <taxon>Hexapoda</taxon>
        <taxon>Insecta</taxon>
        <taxon>Pterygota</taxon>
        <taxon>Neoptera</taxon>
        <taxon>Paraneoptera</taxon>
        <taxon>Hemiptera</taxon>
        <taxon>Sternorrhyncha</taxon>
        <taxon>Aleyrodoidea</taxon>
        <taxon>Aleyrodidae</taxon>
        <taxon>Aleyrodinae</taxon>
        <taxon>Bemisia</taxon>
    </lineage>
</organism>
<keyword evidence="1" id="KW-1133">Transmembrane helix</keyword>
<name>A0A9P0EYX4_BEMTA</name>
<feature type="transmembrane region" description="Helical" evidence="1">
    <location>
        <begin position="319"/>
        <end position="342"/>
    </location>
</feature>
<dbReference type="Proteomes" id="UP001152759">
    <property type="component" value="Chromosome 10"/>
</dbReference>
<proteinExistence type="predicted"/>
<accession>A0A9P0EYX4</accession>
<protein>
    <submittedName>
        <fullName evidence="2">Uncharacterized protein</fullName>
    </submittedName>
</protein>
<dbReference type="EMBL" id="OU963871">
    <property type="protein sequence ID" value="CAH0382669.1"/>
    <property type="molecule type" value="Genomic_DNA"/>
</dbReference>
<sequence>MIFILDDLDQLFDLIFYTISSKEPLDLTQERARDLGQNEIDIGCKVNRIVPRFCIKLDQRYIWPGDGGNCTNNVEISSAELEESSLLSDSLFNATRGLHSHKIWNFKNHLIFILKQYDCDSRYEMQRAPPSQTSGINSEGGLLDGLLFCFKFFWRFFKGRRTIICHSDGCKKYDAFAENIISYQGDTDDMFFEFSWKNMHKKPMNMFTDPLHDKETSVEILLYPTRGASLVVQSEILVLFEQSVNCTVNDYNWLSRRIFGKTNIKADELLKFGIDMISYGSGILPDIDDYSKYDFSVSTDTNALCIVTPHSAYMPQGLVIFQGFSPIVWGFIAVTILMFCFIQRIFQHSQSEVFRCLYSDVEIDYYRDTSSLLTVYAYFICGNPTVITPRPSLYREDPFLDLQFLCFDHLYIVFEWYDDAPE</sequence>
<evidence type="ECO:0000256" key="1">
    <source>
        <dbReference type="SAM" id="Phobius"/>
    </source>
</evidence>
<keyword evidence="1" id="KW-0472">Membrane</keyword>
<keyword evidence="1" id="KW-0812">Transmembrane</keyword>